<feature type="compositionally biased region" description="Basic and acidic residues" evidence="8">
    <location>
        <begin position="299"/>
        <end position="314"/>
    </location>
</feature>
<accession>A0A3S0ZXZ3</accession>
<evidence type="ECO:0000256" key="7">
    <source>
        <dbReference type="ARBA" id="ARBA00023136"/>
    </source>
</evidence>
<protein>
    <recommendedName>
        <fullName evidence="12">Cyanoexosortase B</fullName>
    </recommendedName>
</protein>
<feature type="transmembrane region" description="Helical" evidence="9">
    <location>
        <begin position="48"/>
        <end position="66"/>
    </location>
</feature>
<dbReference type="Proteomes" id="UP000268857">
    <property type="component" value="Unassembled WGS sequence"/>
</dbReference>
<keyword evidence="2" id="KW-1003">Cell membrane</keyword>
<evidence type="ECO:0000256" key="6">
    <source>
        <dbReference type="ARBA" id="ARBA00022989"/>
    </source>
</evidence>
<dbReference type="Pfam" id="PF09721">
    <property type="entry name" value="Exosortase_EpsH"/>
    <property type="match status" value="1"/>
</dbReference>
<feature type="region of interest" description="Disordered" evidence="8">
    <location>
        <begin position="292"/>
        <end position="314"/>
    </location>
</feature>
<dbReference type="GO" id="GO:0008233">
    <property type="term" value="F:peptidase activity"/>
    <property type="evidence" value="ECO:0007669"/>
    <property type="project" value="UniProtKB-KW"/>
</dbReference>
<sequence>MIVRRQVKYWLSPQLFNLLIVGTLGLLYAPVVLHWLDGWLHKNISTEHEYFSHGIIGLPFAAYITWTQRKLWQRLPDRTHPLGAVLLLVGGVFYLSGLSEWVNLSFSAILTGLCLWLKGIPGLKLQRFPLLLIFLATPTLVPYLIAPYTFPLQSFIAGTAGFILNQFGMAVTVDGINIYVEERIVEVAPYCAGLKMLLTTLYVSLMLLYWTGALSSRRISISFLSIAVLISVSGNIVRNTLLAYFHGTAQEGAFHWLHDSWGGDIFSGILLLLLIPILNWINSYFSETTLTQPEGGNYEEDRRENPPTSDRHNL</sequence>
<evidence type="ECO:0000256" key="5">
    <source>
        <dbReference type="ARBA" id="ARBA00022801"/>
    </source>
</evidence>
<evidence type="ECO:0000256" key="1">
    <source>
        <dbReference type="ARBA" id="ARBA00004651"/>
    </source>
</evidence>
<dbReference type="RefSeq" id="WP_016874518.1">
    <property type="nucleotide sequence ID" value="NZ_AJLN01000116.1"/>
</dbReference>
<gene>
    <name evidence="10" type="ORF">PCC6912_00120</name>
</gene>
<feature type="transmembrane region" description="Helical" evidence="9">
    <location>
        <begin position="221"/>
        <end position="245"/>
    </location>
</feature>
<dbReference type="NCBIfam" id="TIGR04156">
    <property type="entry name" value="cyanoexo_CrtB"/>
    <property type="match status" value="1"/>
</dbReference>
<feature type="transmembrane region" description="Helical" evidence="9">
    <location>
        <begin position="130"/>
        <end position="150"/>
    </location>
</feature>
<name>A0A3S0ZXZ3_CHLFR</name>
<feature type="transmembrane region" description="Helical" evidence="9">
    <location>
        <begin position="187"/>
        <end position="209"/>
    </location>
</feature>
<dbReference type="STRING" id="211165.GCA_000317285_04921"/>
<evidence type="ECO:0000313" key="11">
    <source>
        <dbReference type="Proteomes" id="UP000268857"/>
    </source>
</evidence>
<dbReference type="NCBIfam" id="TIGR04178">
    <property type="entry name" value="exo_archaeo"/>
    <property type="match status" value="1"/>
</dbReference>
<dbReference type="InterPro" id="IPR019127">
    <property type="entry name" value="Exosortase"/>
</dbReference>
<dbReference type="GO" id="GO:0006508">
    <property type="term" value="P:proteolysis"/>
    <property type="evidence" value="ECO:0007669"/>
    <property type="project" value="UniProtKB-KW"/>
</dbReference>
<keyword evidence="7 9" id="KW-0472">Membrane</keyword>
<comment type="caution">
    <text evidence="10">The sequence shown here is derived from an EMBL/GenBank/DDBJ whole genome shotgun (WGS) entry which is preliminary data.</text>
</comment>
<dbReference type="AlphaFoldDB" id="A0A3S0ZXZ3"/>
<keyword evidence="4 9" id="KW-0812">Transmembrane</keyword>
<dbReference type="GO" id="GO:0005886">
    <property type="term" value="C:plasma membrane"/>
    <property type="evidence" value="ECO:0007669"/>
    <property type="project" value="UniProtKB-SubCell"/>
</dbReference>
<proteinExistence type="predicted"/>
<evidence type="ECO:0000256" key="8">
    <source>
        <dbReference type="SAM" id="MobiDB-lite"/>
    </source>
</evidence>
<keyword evidence="3" id="KW-0645">Protease</keyword>
<feature type="transmembrane region" description="Helical" evidence="9">
    <location>
        <begin position="78"/>
        <end position="95"/>
    </location>
</feature>
<dbReference type="InterPro" id="IPR026492">
    <property type="entry name" value="Cyanoexo_CrtB"/>
</dbReference>
<dbReference type="EMBL" id="RSCJ01000001">
    <property type="protein sequence ID" value="RUR86569.1"/>
    <property type="molecule type" value="Genomic_DNA"/>
</dbReference>
<evidence type="ECO:0000256" key="4">
    <source>
        <dbReference type="ARBA" id="ARBA00022692"/>
    </source>
</evidence>
<keyword evidence="11" id="KW-1185">Reference proteome</keyword>
<evidence type="ECO:0000313" key="10">
    <source>
        <dbReference type="EMBL" id="RUR86569.1"/>
    </source>
</evidence>
<evidence type="ECO:0000256" key="9">
    <source>
        <dbReference type="SAM" id="Phobius"/>
    </source>
</evidence>
<organism evidence="10 11">
    <name type="scientific">Chlorogloeopsis fritschii PCC 6912</name>
    <dbReference type="NCBI Taxonomy" id="211165"/>
    <lineage>
        <taxon>Bacteria</taxon>
        <taxon>Bacillati</taxon>
        <taxon>Cyanobacteriota</taxon>
        <taxon>Cyanophyceae</taxon>
        <taxon>Nostocales</taxon>
        <taxon>Chlorogloeopsidaceae</taxon>
        <taxon>Chlorogloeopsis</taxon>
    </lineage>
</organism>
<keyword evidence="5" id="KW-0378">Hydrolase</keyword>
<dbReference type="InterPro" id="IPR013426">
    <property type="entry name" value="EpsH-like"/>
</dbReference>
<evidence type="ECO:0000256" key="2">
    <source>
        <dbReference type="ARBA" id="ARBA00022475"/>
    </source>
</evidence>
<keyword evidence="6 9" id="KW-1133">Transmembrane helix</keyword>
<feature type="transmembrane region" description="Helical" evidence="9">
    <location>
        <begin position="265"/>
        <end position="285"/>
    </location>
</feature>
<feature type="transmembrane region" description="Helical" evidence="9">
    <location>
        <begin position="15"/>
        <end position="36"/>
    </location>
</feature>
<dbReference type="InterPro" id="IPR026392">
    <property type="entry name" value="Exo/Archaeosortase_dom"/>
</dbReference>
<dbReference type="NCBIfam" id="TIGR02602">
    <property type="entry name" value="8TM_EpsH"/>
    <property type="match status" value="1"/>
</dbReference>
<evidence type="ECO:0000256" key="3">
    <source>
        <dbReference type="ARBA" id="ARBA00022670"/>
    </source>
</evidence>
<dbReference type="OrthoDB" id="505165at2"/>
<reference evidence="10 11" key="1">
    <citation type="journal article" date="2019" name="Genome Biol. Evol.">
        <title>Day and night: Metabolic profiles and evolutionary relationships of six axenic non-marine cyanobacteria.</title>
        <authorList>
            <person name="Will S.E."/>
            <person name="Henke P."/>
            <person name="Boedeker C."/>
            <person name="Huang S."/>
            <person name="Brinkmann H."/>
            <person name="Rohde M."/>
            <person name="Jarek M."/>
            <person name="Friedl T."/>
            <person name="Seufert S."/>
            <person name="Schumacher M."/>
            <person name="Overmann J."/>
            <person name="Neumann-Schaal M."/>
            <person name="Petersen J."/>
        </authorList>
    </citation>
    <scope>NUCLEOTIDE SEQUENCE [LARGE SCALE GENOMIC DNA]</scope>
    <source>
        <strain evidence="10 11">PCC 6912</strain>
    </source>
</reference>
<feature type="transmembrane region" description="Helical" evidence="9">
    <location>
        <begin position="101"/>
        <end position="118"/>
    </location>
</feature>
<evidence type="ECO:0008006" key="12">
    <source>
        <dbReference type="Google" id="ProtNLM"/>
    </source>
</evidence>
<comment type="subcellular location">
    <subcellularLocation>
        <location evidence="1">Cell membrane</location>
        <topology evidence="1">Multi-pass membrane protein</topology>
    </subcellularLocation>
</comment>